<dbReference type="OrthoDB" id="769412at2"/>
<evidence type="ECO:0008006" key="6">
    <source>
        <dbReference type="Google" id="ProtNLM"/>
    </source>
</evidence>
<dbReference type="InterPro" id="IPR009061">
    <property type="entry name" value="DNA-bd_dom_put_sf"/>
</dbReference>
<evidence type="ECO:0000313" key="2">
    <source>
        <dbReference type="EMBL" id="GET20684.1"/>
    </source>
</evidence>
<dbReference type="AlphaFoldDB" id="A0A2P8CHQ3"/>
<dbReference type="SUPFAM" id="SSF46955">
    <property type="entry name" value="Putative DNA-binding domain"/>
    <property type="match status" value="1"/>
</dbReference>
<evidence type="ECO:0000313" key="4">
    <source>
        <dbReference type="Proteomes" id="UP000240621"/>
    </source>
</evidence>
<accession>A0A2P8CHQ3</accession>
<protein>
    <recommendedName>
        <fullName evidence="6">Helix-turn-helix protein</fullName>
    </recommendedName>
</protein>
<evidence type="ECO:0000256" key="1">
    <source>
        <dbReference type="SAM" id="Coils"/>
    </source>
</evidence>
<dbReference type="EMBL" id="PYGC01000002">
    <property type="protein sequence ID" value="PSK84511.1"/>
    <property type="molecule type" value="Genomic_DNA"/>
</dbReference>
<dbReference type="RefSeq" id="WP_106541106.1">
    <property type="nucleotide sequence ID" value="NZ_BLAU01000001.1"/>
</dbReference>
<comment type="caution">
    <text evidence="3">The sequence shown here is derived from an EMBL/GenBank/DDBJ whole genome shotgun (WGS) entry which is preliminary data.</text>
</comment>
<keyword evidence="1" id="KW-0175">Coiled coil</keyword>
<gene>
    <name evidence="3" type="ORF">CLV93_102299</name>
    <name evidence="2" type="ORF">JCM18694_09300</name>
</gene>
<feature type="coiled-coil region" evidence="1">
    <location>
        <begin position="3"/>
        <end position="30"/>
    </location>
</feature>
<reference evidence="3 4" key="1">
    <citation type="submission" date="2018-03" db="EMBL/GenBank/DDBJ databases">
        <title>Genomic Encyclopedia of Archaeal and Bacterial Type Strains, Phase II (KMG-II): from individual species to whole genera.</title>
        <authorList>
            <person name="Goeker M."/>
        </authorList>
    </citation>
    <scope>NUCLEOTIDE SEQUENCE [LARGE SCALE GENOMIC DNA]</scope>
    <source>
        <strain evidence="3 4">DSM 27267</strain>
    </source>
</reference>
<proteinExistence type="predicted"/>
<dbReference type="Proteomes" id="UP000240621">
    <property type="component" value="Unassembled WGS sequence"/>
</dbReference>
<evidence type="ECO:0000313" key="5">
    <source>
        <dbReference type="Proteomes" id="UP000396862"/>
    </source>
</evidence>
<name>A0A2P8CHQ3_9BACT</name>
<keyword evidence="5" id="KW-1185">Reference proteome</keyword>
<sequence>MKSNDLAFELKQLKQTVKQLGDEIKTLKQKQLDDEMWDSSDVIRHWKISPRTLASWRAEKKIRYVQVGNKIWYPQEARKAFLDQHEVPGETRKKEEPWN</sequence>
<dbReference type="EMBL" id="BLAU01000001">
    <property type="protein sequence ID" value="GET20684.1"/>
    <property type="molecule type" value="Genomic_DNA"/>
</dbReference>
<reference evidence="2 5" key="2">
    <citation type="submission" date="2019-10" db="EMBL/GenBank/DDBJ databases">
        <title>Prolixibacter strains distinguished by the presence of nitrate reductase genes were adept at nitrate-dependent anaerobic corrosion of metallic iron and carbon steel.</title>
        <authorList>
            <person name="Iino T."/>
            <person name="Shono N."/>
            <person name="Ito K."/>
            <person name="Nakamura R."/>
            <person name="Sueoka K."/>
            <person name="Harayama S."/>
            <person name="Ohkuma M."/>
        </authorList>
    </citation>
    <scope>NUCLEOTIDE SEQUENCE [LARGE SCALE GENOMIC DNA]</scope>
    <source>
        <strain evidence="2 5">MIC1-1</strain>
    </source>
</reference>
<organism evidence="3 4">
    <name type="scientific">Prolixibacter denitrificans</name>
    <dbReference type="NCBI Taxonomy" id="1541063"/>
    <lineage>
        <taxon>Bacteria</taxon>
        <taxon>Pseudomonadati</taxon>
        <taxon>Bacteroidota</taxon>
        <taxon>Bacteroidia</taxon>
        <taxon>Marinilabiliales</taxon>
        <taxon>Prolixibacteraceae</taxon>
        <taxon>Prolixibacter</taxon>
    </lineage>
</organism>
<evidence type="ECO:0000313" key="3">
    <source>
        <dbReference type="EMBL" id="PSK84511.1"/>
    </source>
</evidence>
<dbReference type="Proteomes" id="UP000396862">
    <property type="component" value="Unassembled WGS sequence"/>
</dbReference>